<dbReference type="RefSeq" id="WP_091215565.1">
    <property type="nucleotide sequence ID" value="NZ_FOCL01000008.1"/>
</dbReference>
<organism evidence="2 3">
    <name type="scientific">Mucilaginibacter gossypiicola</name>
    <dbReference type="NCBI Taxonomy" id="551995"/>
    <lineage>
        <taxon>Bacteria</taxon>
        <taxon>Pseudomonadati</taxon>
        <taxon>Bacteroidota</taxon>
        <taxon>Sphingobacteriia</taxon>
        <taxon>Sphingobacteriales</taxon>
        <taxon>Sphingobacteriaceae</taxon>
        <taxon>Mucilaginibacter</taxon>
    </lineage>
</organism>
<evidence type="ECO:0000313" key="2">
    <source>
        <dbReference type="EMBL" id="SEO46508.1"/>
    </source>
</evidence>
<dbReference type="OrthoDB" id="792886at2"/>
<keyword evidence="3" id="KW-1185">Reference proteome</keyword>
<dbReference type="Proteomes" id="UP000198942">
    <property type="component" value="Unassembled WGS sequence"/>
</dbReference>
<feature type="chain" id="PRO_5011525680" evidence="1">
    <location>
        <begin position="20"/>
        <end position="235"/>
    </location>
</feature>
<evidence type="ECO:0000256" key="1">
    <source>
        <dbReference type="SAM" id="SignalP"/>
    </source>
</evidence>
<name>A0A1H8PXN0_9SPHI</name>
<sequence>MTFKYAVFLSICLLAGSVAGSQQDNKTIQIDIHRLLNARPVTTVTEGKLQSWITGIDGGGKGDGYLTSAAAKLNGDNNAHALPDNPLIPANSSHPAVLLHYGNGDKGNQTRNVAGIDSFSFDVPHKKYSGLYLSLTSSEGPSQLHVTLIYSGVGESKDFTLPDYYNDIPESDPNLSYAVHNLAKWGPGDKMTESDHHNIDVLNIHPDPNRVLKKVIVSKAQTGYLVFWAATGVVE</sequence>
<feature type="signal peptide" evidence="1">
    <location>
        <begin position="1"/>
        <end position="19"/>
    </location>
</feature>
<dbReference type="STRING" id="551995.SAMN05192574_108181"/>
<gene>
    <name evidence="2" type="ORF">SAMN05192574_108181</name>
</gene>
<accession>A0A1H8PXN0</accession>
<reference evidence="3" key="1">
    <citation type="submission" date="2016-10" db="EMBL/GenBank/DDBJ databases">
        <authorList>
            <person name="Varghese N."/>
            <person name="Submissions S."/>
        </authorList>
    </citation>
    <scope>NUCLEOTIDE SEQUENCE [LARGE SCALE GENOMIC DNA]</scope>
    <source>
        <strain evidence="3">Gh-48</strain>
    </source>
</reference>
<dbReference type="EMBL" id="FOCL01000008">
    <property type="protein sequence ID" value="SEO46508.1"/>
    <property type="molecule type" value="Genomic_DNA"/>
</dbReference>
<proteinExistence type="predicted"/>
<evidence type="ECO:0000313" key="3">
    <source>
        <dbReference type="Proteomes" id="UP000198942"/>
    </source>
</evidence>
<protein>
    <submittedName>
        <fullName evidence="2">Uncharacterized protein</fullName>
    </submittedName>
</protein>
<dbReference type="AlphaFoldDB" id="A0A1H8PXN0"/>
<keyword evidence="1" id="KW-0732">Signal</keyword>